<name>A0ACC0JWE7_CHOFU</name>
<evidence type="ECO:0000313" key="2">
    <source>
        <dbReference type="Proteomes" id="UP001064048"/>
    </source>
</evidence>
<gene>
    <name evidence="1" type="ORF">MSG28_007301</name>
</gene>
<dbReference type="EMBL" id="CM046112">
    <property type="protein sequence ID" value="KAI8428531.1"/>
    <property type="molecule type" value="Genomic_DNA"/>
</dbReference>
<evidence type="ECO:0000313" key="1">
    <source>
        <dbReference type="EMBL" id="KAI8428531.1"/>
    </source>
</evidence>
<proteinExistence type="predicted"/>
<comment type="caution">
    <text evidence="1">The sequence shown here is derived from an EMBL/GenBank/DDBJ whole genome shotgun (WGS) entry which is preliminary data.</text>
</comment>
<sequence length="916" mass="103008">METQKILREIREKKNRSLDSSPRSPTEYGDVQHLFRDEPVLARKCVSPSILLGKERSRSNTPFFPMLDNIKETALDVSQKIKNSSINTEINERWQKTNIDDTDSHRDSKLTRPKSFPVKNLDQFDDQPQNAVSLTLSKEIESKDATLSRESKLIRPKSYPTSSPSPEKVYVSRNTKKDGSLRKPSLKEETPPPPLDTKNDVEVSFSISLPKKTKPVAPVKTENVNDANKDKEESVKDNQSTNLVLKKYVIVNKDSVDKPEMKDQKVENRLSVGNGNLNGNALKDESKEDTKVKVVTSASKKEITQKSSEVEGSEKKGTIKKKIIKKVSSKSKTDVGSQDADKKDGKPATEKKKVTKKVKEKESENGAKPTVTKKKSVLQSIGHKLEKFASSKSNSPEKVCEAKTSAVETKKESSKLNRTQREHSVPVTVEPPTESNLIKRAVTITDVATLENQATAPSKTTVSKVLGLFKKFEPKEKVVKPLEKAQSEIVESSTVDFKNEAAEESADEKPKRPTSLLLNGLGRKTKSVKTTSDSVPNNSNERDEQIVLKKDAETKNIRNSLKLDFSRLPRVKKIVPTDNVIEPQIMNVTSVHKESEKKEVERNGTLENSADAIDTQSRSRSRSRSTVSNSEVKSDHSSETKLRDIVLEENSVLSPRRNPEPTTPEREDIVDRIRRKSFYSRFNEKKQRRKSNLVGPGATEYDPLAVLHGPERSHDAPSSPLSYDLSPGYSVASDLSPSTDRYRSLLTDLPLSTRNNVRYDTYGLNDKVDTYRSLDRNEFRKYPGSRSYLDYDQLPSYGTVSHRYSRTKSLLDNCDGTEETTLSSLRDPLKYNRTISMYSPGNYATYRPKKTRNSAIILKESEKEPSPENILERIRQRKNISISVTRKPDPEKETLPRSTVSPKGEGDGPECSEKVN</sequence>
<reference evidence="1 2" key="1">
    <citation type="journal article" date="2022" name="Genome Biol. Evol.">
        <title>The Spruce Budworm Genome: Reconstructing the Evolutionary History of Antifreeze Proteins.</title>
        <authorList>
            <person name="Beliveau C."/>
            <person name="Gagne P."/>
            <person name="Picq S."/>
            <person name="Vernygora O."/>
            <person name="Keeling C.I."/>
            <person name="Pinkney K."/>
            <person name="Doucet D."/>
            <person name="Wen F."/>
            <person name="Johnston J.S."/>
            <person name="Maaroufi H."/>
            <person name="Boyle B."/>
            <person name="Laroche J."/>
            <person name="Dewar K."/>
            <person name="Juretic N."/>
            <person name="Blackburn G."/>
            <person name="Nisole A."/>
            <person name="Brunet B."/>
            <person name="Brandao M."/>
            <person name="Lumley L."/>
            <person name="Duan J."/>
            <person name="Quan G."/>
            <person name="Lucarotti C.J."/>
            <person name="Roe A.D."/>
            <person name="Sperling F.A.H."/>
            <person name="Levesque R.C."/>
            <person name="Cusson M."/>
        </authorList>
    </citation>
    <scope>NUCLEOTIDE SEQUENCE [LARGE SCALE GENOMIC DNA]</scope>
    <source>
        <strain evidence="1">Glfc:IPQL:Cfum</strain>
    </source>
</reference>
<protein>
    <submittedName>
        <fullName evidence="1">Uncharacterized protein</fullName>
    </submittedName>
</protein>
<organism evidence="1 2">
    <name type="scientific">Choristoneura fumiferana</name>
    <name type="common">Spruce budworm moth</name>
    <name type="synonym">Archips fumiferana</name>
    <dbReference type="NCBI Taxonomy" id="7141"/>
    <lineage>
        <taxon>Eukaryota</taxon>
        <taxon>Metazoa</taxon>
        <taxon>Ecdysozoa</taxon>
        <taxon>Arthropoda</taxon>
        <taxon>Hexapoda</taxon>
        <taxon>Insecta</taxon>
        <taxon>Pterygota</taxon>
        <taxon>Neoptera</taxon>
        <taxon>Endopterygota</taxon>
        <taxon>Lepidoptera</taxon>
        <taxon>Glossata</taxon>
        <taxon>Ditrysia</taxon>
        <taxon>Tortricoidea</taxon>
        <taxon>Tortricidae</taxon>
        <taxon>Tortricinae</taxon>
        <taxon>Choristoneura</taxon>
    </lineage>
</organism>
<dbReference type="Proteomes" id="UP001064048">
    <property type="component" value="Chromosome 12"/>
</dbReference>
<accession>A0ACC0JWE7</accession>
<keyword evidence="2" id="KW-1185">Reference proteome</keyword>